<name>A0A8H3EST2_9LECA</name>
<dbReference type="Pfam" id="PF00646">
    <property type="entry name" value="F-box"/>
    <property type="match status" value="1"/>
</dbReference>
<evidence type="ECO:0000259" key="2">
    <source>
        <dbReference type="PROSITE" id="PS50181"/>
    </source>
</evidence>
<dbReference type="InterPro" id="IPR001810">
    <property type="entry name" value="F-box_dom"/>
</dbReference>
<sequence length="515" mass="58126">MASETPAMPGLLDLPNEVLLQIIGNTNVEDIESFSSCNKRIRSLFEPALQLHMKRKIKYSKTELGCSQTQINPHAVTLLRDVLESPAIALYPRNVVIGECVDVLDTYWPGWFPGRSQAAILEIKDAIARSTELLSAHLDACPYIRTSDKQRWKREICEGKERTSVIFLIMLFPNLESITIFGASYCMSEAVENIAAAQQKYPESTHPLQYLTTVRLEQSSQPSGVWFDYLEPFTSLKSVRLLAGKLVQGLYTDYSIMDVDDDSDEDSSENEDADNDELEEEEDHKEDNDDVEKDAQIEEGYKHKIVESGGGITRLSFRDSAIDASKFNKVLRGTKALQIFEYNFSADISFSSSIEWQPALILQYLLLYASHSLVSLDLTGMKGCSWNVCGSEDRPYTETPRHFQVLKQLCVQDGIFIRGKGRIGSPQSATKPWWSITKIYEMADVLPASLEQLTLFPSFDHRDQISDAFRDFPELKEHKLPRLKEIKLGGGLQLDESMKLACEKVGTSVVEFSQE</sequence>
<evidence type="ECO:0000256" key="1">
    <source>
        <dbReference type="SAM" id="MobiDB-lite"/>
    </source>
</evidence>
<organism evidence="3 4">
    <name type="scientific">Imshaugia aleurites</name>
    <dbReference type="NCBI Taxonomy" id="172621"/>
    <lineage>
        <taxon>Eukaryota</taxon>
        <taxon>Fungi</taxon>
        <taxon>Dikarya</taxon>
        <taxon>Ascomycota</taxon>
        <taxon>Pezizomycotina</taxon>
        <taxon>Lecanoromycetes</taxon>
        <taxon>OSLEUM clade</taxon>
        <taxon>Lecanoromycetidae</taxon>
        <taxon>Lecanorales</taxon>
        <taxon>Lecanorineae</taxon>
        <taxon>Parmeliaceae</taxon>
        <taxon>Imshaugia</taxon>
    </lineage>
</organism>
<dbReference type="InterPro" id="IPR036047">
    <property type="entry name" value="F-box-like_dom_sf"/>
</dbReference>
<protein>
    <recommendedName>
        <fullName evidence="2">F-box domain-containing protein</fullName>
    </recommendedName>
</protein>
<comment type="caution">
    <text evidence="3">The sequence shown here is derived from an EMBL/GenBank/DDBJ whole genome shotgun (WGS) entry which is preliminary data.</text>
</comment>
<reference evidence="3" key="1">
    <citation type="submission" date="2021-03" db="EMBL/GenBank/DDBJ databases">
        <authorList>
            <person name="Tagirdzhanova G."/>
        </authorList>
    </citation>
    <scope>NUCLEOTIDE SEQUENCE</scope>
</reference>
<dbReference type="SUPFAM" id="SSF81383">
    <property type="entry name" value="F-box domain"/>
    <property type="match status" value="1"/>
</dbReference>
<accession>A0A8H3EST2</accession>
<dbReference type="OrthoDB" id="5421601at2759"/>
<feature type="domain" description="F-box" evidence="2">
    <location>
        <begin position="8"/>
        <end position="57"/>
    </location>
</feature>
<dbReference type="PROSITE" id="PS50181">
    <property type="entry name" value="FBOX"/>
    <property type="match status" value="1"/>
</dbReference>
<evidence type="ECO:0000313" key="4">
    <source>
        <dbReference type="Proteomes" id="UP000664534"/>
    </source>
</evidence>
<dbReference type="AlphaFoldDB" id="A0A8H3EST2"/>
<dbReference type="Proteomes" id="UP000664534">
    <property type="component" value="Unassembled WGS sequence"/>
</dbReference>
<feature type="compositionally biased region" description="Acidic residues" evidence="1">
    <location>
        <begin position="258"/>
        <end position="292"/>
    </location>
</feature>
<feature type="region of interest" description="Disordered" evidence="1">
    <location>
        <begin position="258"/>
        <end position="299"/>
    </location>
</feature>
<dbReference type="EMBL" id="CAJPDT010000007">
    <property type="protein sequence ID" value="CAF9910739.1"/>
    <property type="molecule type" value="Genomic_DNA"/>
</dbReference>
<proteinExistence type="predicted"/>
<evidence type="ECO:0000313" key="3">
    <source>
        <dbReference type="EMBL" id="CAF9910739.1"/>
    </source>
</evidence>
<keyword evidence="4" id="KW-1185">Reference proteome</keyword>
<gene>
    <name evidence="3" type="ORF">IMSHALPRED_009303</name>
</gene>